<dbReference type="SUPFAM" id="SSF103473">
    <property type="entry name" value="MFS general substrate transporter"/>
    <property type="match status" value="1"/>
</dbReference>
<organism evidence="6 7">
    <name type="scientific">Loxostege sticticalis</name>
    <name type="common">Beet webworm moth</name>
    <dbReference type="NCBI Taxonomy" id="481309"/>
    <lineage>
        <taxon>Eukaryota</taxon>
        <taxon>Metazoa</taxon>
        <taxon>Ecdysozoa</taxon>
        <taxon>Arthropoda</taxon>
        <taxon>Hexapoda</taxon>
        <taxon>Insecta</taxon>
        <taxon>Pterygota</taxon>
        <taxon>Neoptera</taxon>
        <taxon>Endopterygota</taxon>
        <taxon>Lepidoptera</taxon>
        <taxon>Glossata</taxon>
        <taxon>Ditrysia</taxon>
        <taxon>Pyraloidea</taxon>
        <taxon>Crambidae</taxon>
        <taxon>Pyraustinae</taxon>
        <taxon>Loxostege</taxon>
    </lineage>
</organism>
<name>A0ABD0SLU1_LOXSC</name>
<comment type="subcellular location">
    <subcellularLocation>
        <location evidence="1">Membrane</location>
        <topology evidence="1">Multi-pass membrane protein</topology>
    </subcellularLocation>
</comment>
<feature type="transmembrane region" description="Helical" evidence="5">
    <location>
        <begin position="130"/>
        <end position="151"/>
    </location>
</feature>
<proteinExistence type="predicted"/>
<feature type="transmembrane region" description="Helical" evidence="5">
    <location>
        <begin position="376"/>
        <end position="397"/>
    </location>
</feature>
<feature type="transmembrane region" description="Helical" evidence="5">
    <location>
        <begin position="443"/>
        <end position="465"/>
    </location>
</feature>
<evidence type="ECO:0000256" key="2">
    <source>
        <dbReference type="ARBA" id="ARBA00022692"/>
    </source>
</evidence>
<evidence type="ECO:0000313" key="7">
    <source>
        <dbReference type="Proteomes" id="UP001549921"/>
    </source>
</evidence>
<keyword evidence="2 5" id="KW-0812">Transmembrane</keyword>
<feature type="transmembrane region" description="Helical" evidence="5">
    <location>
        <begin position="195"/>
        <end position="217"/>
    </location>
</feature>
<feature type="transmembrane region" description="Helical" evidence="5">
    <location>
        <begin position="320"/>
        <end position="341"/>
    </location>
</feature>
<dbReference type="PANTHER" id="PTHR23507:SF39">
    <property type="entry name" value="GH23453P-RELATED"/>
    <property type="match status" value="1"/>
</dbReference>
<feature type="transmembrane region" description="Helical" evidence="5">
    <location>
        <begin position="30"/>
        <end position="52"/>
    </location>
</feature>
<evidence type="ECO:0000256" key="1">
    <source>
        <dbReference type="ARBA" id="ARBA00004141"/>
    </source>
</evidence>
<dbReference type="GO" id="GO:0016020">
    <property type="term" value="C:membrane"/>
    <property type="evidence" value="ECO:0007669"/>
    <property type="project" value="UniProtKB-SubCell"/>
</dbReference>
<comment type="caution">
    <text evidence="6">The sequence shown here is derived from an EMBL/GenBank/DDBJ whole genome shotgun (WGS) entry which is preliminary data.</text>
</comment>
<evidence type="ECO:0000256" key="4">
    <source>
        <dbReference type="ARBA" id="ARBA00023136"/>
    </source>
</evidence>
<evidence type="ECO:0000313" key="6">
    <source>
        <dbReference type="EMBL" id="KAL0820577.1"/>
    </source>
</evidence>
<dbReference type="AlphaFoldDB" id="A0ABD0SLU1"/>
<keyword evidence="4 5" id="KW-0472">Membrane</keyword>
<dbReference type="Gene3D" id="1.20.1250.20">
    <property type="entry name" value="MFS general substrate transporter like domains"/>
    <property type="match status" value="1"/>
</dbReference>
<keyword evidence="3 5" id="KW-1133">Transmembrane helix</keyword>
<evidence type="ECO:0000256" key="3">
    <source>
        <dbReference type="ARBA" id="ARBA00022989"/>
    </source>
</evidence>
<accession>A0ABD0SLU1</accession>
<dbReference type="InterPro" id="IPR011701">
    <property type="entry name" value="MFS"/>
</dbReference>
<feature type="transmembrane region" description="Helical" evidence="5">
    <location>
        <begin position="409"/>
        <end position="431"/>
    </location>
</feature>
<feature type="transmembrane region" description="Helical" evidence="5">
    <location>
        <begin position="350"/>
        <end position="370"/>
    </location>
</feature>
<evidence type="ECO:0008006" key="8">
    <source>
        <dbReference type="Google" id="ProtNLM"/>
    </source>
</evidence>
<gene>
    <name evidence="6" type="ORF">ABMA28_006422</name>
</gene>
<dbReference type="PANTHER" id="PTHR23507">
    <property type="entry name" value="ZGC:174356"/>
    <property type="match status" value="1"/>
</dbReference>
<feature type="transmembrane region" description="Helical" evidence="5">
    <location>
        <begin position="284"/>
        <end position="308"/>
    </location>
</feature>
<dbReference type="Pfam" id="PF07690">
    <property type="entry name" value="MFS_1"/>
    <property type="match status" value="1"/>
</dbReference>
<sequence>MDEQEHAIIDSNSSEDLSPKRYKITTAIEIPLLLIMVGSAISGAPFANLILYRTCVHQLDRSPLECRPFLSPDKANYTPDEKNHMQELEKEVQEYANVVNTIKDVLGAVVPAVLSLFIGVWSDKHGRKPLITWSLLGMTLNSMLVVVFSIAQGLGPWWLILGTFFSLCGGFSVMIIGALCYITDATNDDNRTFRLVLLQMIFAVGMAGGGLLSPYLLGAVGNVYLFFIVAFLHTCAYVFAALVLEESLMNVVTGSIFTVLNVSHLKEMFRECFKKRENYGRSKLLLTIAATALATFTLYGASSLIYLYTRNKLQWTMKDFTTFSAIGTVWVMGGFFGVALIQKFLHISDLSFAAIAMVSCIAESIIKALATISWHMYLGSAVSFFGSVSGPLTRSFLTKTLPSQDIGKAFGLLGSAESFCPLIAPLVYNALYAFTLSSFPSAFLVLTAGIYSVSLVCILIVKYLVIRSPSVSYQLIDDAPIN</sequence>
<feature type="transmembrane region" description="Helical" evidence="5">
    <location>
        <begin position="157"/>
        <end position="183"/>
    </location>
</feature>
<dbReference type="Proteomes" id="UP001549921">
    <property type="component" value="Unassembled WGS sequence"/>
</dbReference>
<protein>
    <recommendedName>
        <fullName evidence="8">Proton-coupled folate transporter</fullName>
    </recommendedName>
</protein>
<feature type="transmembrane region" description="Helical" evidence="5">
    <location>
        <begin position="223"/>
        <end position="244"/>
    </location>
</feature>
<dbReference type="EMBL" id="JBEDNZ010000019">
    <property type="protein sequence ID" value="KAL0820577.1"/>
    <property type="molecule type" value="Genomic_DNA"/>
</dbReference>
<reference evidence="6 7" key="1">
    <citation type="submission" date="2024-06" db="EMBL/GenBank/DDBJ databases">
        <title>A chromosome-level genome assembly of beet webworm, Loxostege sticticalis.</title>
        <authorList>
            <person name="Zhang Y."/>
        </authorList>
    </citation>
    <scope>NUCLEOTIDE SEQUENCE [LARGE SCALE GENOMIC DNA]</scope>
    <source>
        <strain evidence="6">AQ028</strain>
        <tissue evidence="6">Male pupae</tissue>
    </source>
</reference>
<dbReference type="InterPro" id="IPR036259">
    <property type="entry name" value="MFS_trans_sf"/>
</dbReference>
<feature type="transmembrane region" description="Helical" evidence="5">
    <location>
        <begin position="105"/>
        <end position="123"/>
    </location>
</feature>
<evidence type="ECO:0000256" key="5">
    <source>
        <dbReference type="SAM" id="Phobius"/>
    </source>
</evidence>